<keyword evidence="12" id="KW-0739">Sodium transport</keyword>
<feature type="transmembrane region" description="Helical" evidence="15">
    <location>
        <begin position="288"/>
        <end position="307"/>
    </location>
</feature>
<evidence type="ECO:0000256" key="5">
    <source>
        <dbReference type="ARBA" id="ARBA00022692"/>
    </source>
</evidence>
<keyword evidence="8" id="KW-0915">Sodium</keyword>
<dbReference type="InterPro" id="IPR018491">
    <property type="entry name" value="SLC12_C"/>
</dbReference>
<dbReference type="FunFam" id="1.20.1740.10:FF:000022">
    <property type="entry name" value="Bumetanide-sensitive na-k-cl cotransport protein"/>
    <property type="match status" value="1"/>
</dbReference>
<dbReference type="GO" id="GO:1990573">
    <property type="term" value="P:potassium ion import across plasma membrane"/>
    <property type="evidence" value="ECO:0007669"/>
    <property type="project" value="TreeGrafter"/>
</dbReference>
<dbReference type="PANTHER" id="PTHR11827">
    <property type="entry name" value="SOLUTE CARRIER FAMILY 12, CATION COTRANSPORTERS"/>
    <property type="match status" value="1"/>
</dbReference>
<keyword evidence="7 15" id="KW-1133">Transmembrane helix</keyword>
<dbReference type="InterPro" id="IPR013612">
    <property type="entry name" value="AA_permease_N"/>
</dbReference>
<dbReference type="PANTHER" id="PTHR11827:SF103">
    <property type="entry name" value="SODIUM CHLORIDE COTRANSPORTER 69, ISOFORM E"/>
    <property type="match status" value="1"/>
</dbReference>
<dbReference type="Pfam" id="PF03522">
    <property type="entry name" value="SLC12"/>
    <property type="match status" value="3"/>
</dbReference>
<feature type="region of interest" description="Disordered" evidence="14">
    <location>
        <begin position="1125"/>
        <end position="1170"/>
    </location>
</feature>
<organism evidence="19">
    <name type="scientific">Brugia malayi</name>
    <name type="common">Filarial nematode worm</name>
    <dbReference type="NCBI Taxonomy" id="6279"/>
    <lineage>
        <taxon>Eukaryota</taxon>
        <taxon>Metazoa</taxon>
        <taxon>Ecdysozoa</taxon>
        <taxon>Nematoda</taxon>
        <taxon>Chromadorea</taxon>
        <taxon>Rhabditida</taxon>
        <taxon>Spirurina</taxon>
        <taxon>Spiruromorpha</taxon>
        <taxon>Filarioidea</taxon>
        <taxon>Onchocercidae</taxon>
        <taxon>Brugia</taxon>
    </lineage>
</organism>
<evidence type="ECO:0000256" key="3">
    <source>
        <dbReference type="ARBA" id="ARBA00022448"/>
    </source>
</evidence>
<dbReference type="GO" id="GO:0055075">
    <property type="term" value="P:potassium ion homeostasis"/>
    <property type="evidence" value="ECO:0007669"/>
    <property type="project" value="TreeGrafter"/>
</dbReference>
<dbReference type="Pfam" id="PF08403">
    <property type="entry name" value="AA_permease_N"/>
    <property type="match status" value="1"/>
</dbReference>
<feature type="domain" description="Amino acid permease N-terminal" evidence="18">
    <location>
        <begin position="203"/>
        <end position="241"/>
    </location>
</feature>
<name>A0A1I9GEI1_BRUMA</name>
<feature type="transmembrane region" description="Helical" evidence="15">
    <location>
        <begin position="587"/>
        <end position="611"/>
    </location>
</feature>
<evidence type="ECO:0000259" key="17">
    <source>
        <dbReference type="Pfam" id="PF03522"/>
    </source>
</evidence>
<feature type="compositionally biased region" description="Low complexity" evidence="14">
    <location>
        <begin position="1301"/>
        <end position="1320"/>
    </location>
</feature>
<evidence type="ECO:0000256" key="6">
    <source>
        <dbReference type="ARBA" id="ARBA00022847"/>
    </source>
</evidence>
<keyword evidence="9" id="KW-0406">Ion transport</keyword>
<dbReference type="GO" id="GO:0005886">
    <property type="term" value="C:plasma membrane"/>
    <property type="evidence" value="ECO:0007669"/>
    <property type="project" value="UniProtKB-SubCell"/>
</dbReference>
<feature type="transmembrane region" description="Helical" evidence="15">
    <location>
        <begin position="700"/>
        <end position="718"/>
    </location>
</feature>
<dbReference type="GO" id="GO:0055064">
    <property type="term" value="P:chloride ion homeostasis"/>
    <property type="evidence" value="ECO:0007669"/>
    <property type="project" value="TreeGrafter"/>
</dbReference>
<feature type="region of interest" description="Disordered" evidence="14">
    <location>
        <begin position="1"/>
        <end position="26"/>
    </location>
</feature>
<feature type="domain" description="SLC12A transporter C-terminal" evidence="17">
    <location>
        <begin position="790"/>
        <end position="901"/>
    </location>
</feature>
<feature type="region of interest" description="Disordered" evidence="14">
    <location>
        <begin position="40"/>
        <end position="62"/>
    </location>
</feature>
<accession>A0A1I9GEI1</accession>
<feature type="compositionally biased region" description="Basic and acidic residues" evidence="14">
    <location>
        <begin position="1281"/>
        <end position="1294"/>
    </location>
</feature>
<evidence type="ECO:0000256" key="10">
    <source>
        <dbReference type="ARBA" id="ARBA00023136"/>
    </source>
</evidence>
<keyword evidence="13" id="KW-0868">Chloride</keyword>
<feature type="transmembrane region" description="Helical" evidence="15">
    <location>
        <begin position="409"/>
        <end position="428"/>
    </location>
</feature>
<feature type="domain" description="SLC12A transporter C-terminal" evidence="17">
    <location>
        <begin position="973"/>
        <end position="1169"/>
    </location>
</feature>
<feature type="transmembrane region" description="Helical" evidence="15">
    <location>
        <begin position="486"/>
        <end position="508"/>
    </location>
</feature>
<keyword evidence="11" id="KW-0325">Glycoprotein</keyword>
<dbReference type="EMBL" id="LN856907">
    <property type="protein sequence ID" value="CTP80974.1"/>
    <property type="molecule type" value="Genomic_DNA"/>
</dbReference>
<evidence type="ECO:0000256" key="1">
    <source>
        <dbReference type="ARBA" id="ARBA00004651"/>
    </source>
</evidence>
<feature type="transmembrane region" description="Helical" evidence="15">
    <location>
        <begin position="361"/>
        <end position="382"/>
    </location>
</feature>
<dbReference type="GO" id="GO:0006884">
    <property type="term" value="P:cell volume homeostasis"/>
    <property type="evidence" value="ECO:0007669"/>
    <property type="project" value="TreeGrafter"/>
</dbReference>
<feature type="transmembrane region" description="Helical" evidence="15">
    <location>
        <begin position="435"/>
        <end position="453"/>
    </location>
</feature>
<dbReference type="GO" id="GO:0008511">
    <property type="term" value="F:sodium:potassium:chloride symporter activity"/>
    <property type="evidence" value="ECO:0007669"/>
    <property type="project" value="TreeGrafter"/>
</dbReference>
<dbReference type="Pfam" id="PF00324">
    <property type="entry name" value="AA_permease"/>
    <property type="match status" value="1"/>
</dbReference>
<dbReference type="OMA" id="FRIKFAE"/>
<feature type="transmembrane region" description="Helical" evidence="15">
    <location>
        <begin position="643"/>
        <end position="664"/>
    </location>
</feature>
<reference evidence="19" key="1">
    <citation type="journal article" date="2007" name="Science">
        <title>Draft genome of the filarial nematode parasite Brugia malayi.</title>
        <authorList>
            <person name="Ghedin E."/>
            <person name="Wang S."/>
            <person name="Spiro D."/>
            <person name="Caler E."/>
            <person name="Zhao Q."/>
            <person name="Crabtree J."/>
            <person name="Allen J.E."/>
            <person name="Delcher A.L."/>
            <person name="Guiliano D.B."/>
            <person name="Miranda-Saavedra D."/>
            <person name="Angiuoli S.V."/>
            <person name="Creasy T."/>
            <person name="Amedeo P."/>
            <person name="Haas B."/>
            <person name="El-Sayed N.M."/>
            <person name="Wortman J.R."/>
            <person name="Feldblyum T."/>
            <person name="Tallon L."/>
            <person name="Schatz M."/>
            <person name="Shumway M."/>
            <person name="Koo H."/>
            <person name="Salzberg S.L."/>
            <person name="Schobel S."/>
            <person name="Pertea M."/>
            <person name="Pop M."/>
            <person name="White O."/>
            <person name="Barton G.J."/>
            <person name="Carlow C.K."/>
            <person name="Crawford M.J."/>
            <person name="Daub J."/>
            <person name="Dimmic M.W."/>
            <person name="Estes C.F."/>
            <person name="Foster J.M."/>
            <person name="Ganatra M."/>
            <person name="Gregory W.F."/>
            <person name="Johnson N.M."/>
            <person name="Jin J."/>
            <person name="Komuniecki R."/>
            <person name="Korf I."/>
            <person name="Kumar S."/>
            <person name="Laney S."/>
            <person name="Li B.W."/>
            <person name="Li W."/>
            <person name="Lindblom T.H."/>
            <person name="Lustigman S."/>
            <person name="Ma D."/>
            <person name="Maina C.V."/>
            <person name="Martin D.M."/>
            <person name="McCarter J.P."/>
            <person name="McReynolds L."/>
            <person name="Mitreva M."/>
            <person name="Nutman T.B."/>
            <person name="Parkinson J."/>
            <person name="Peregrin-Alvarez J.M."/>
            <person name="Poole C."/>
            <person name="Ren Q."/>
            <person name="Saunders L."/>
            <person name="Sluder A.E."/>
            <person name="Smith K."/>
            <person name="Stanke M."/>
            <person name="Unnasch T.R."/>
            <person name="Ware J."/>
            <person name="Wei A.D."/>
            <person name="Weil G."/>
            <person name="Williams D.J."/>
            <person name="Zhang Y."/>
            <person name="Williams S.A."/>
            <person name="Fraser-Liggett C."/>
            <person name="Slatko B."/>
            <person name="Blaxter M.L."/>
            <person name="Scott A.L."/>
        </authorList>
    </citation>
    <scope>NUCLEOTIDE SEQUENCE</scope>
    <source>
        <strain evidence="19">FR3</strain>
    </source>
</reference>
<feature type="domain" description="SLC12A transporter C-terminal" evidence="17">
    <location>
        <begin position="1280"/>
        <end position="1552"/>
    </location>
</feature>
<sequence length="1552" mass="170737">MSTNDTDGPTIANAGDGPESGVRRNVSVNRFQVSKLTLDSNDLPASSSTATTTTTTTATTTTTTTAATTTTTTAAAAAETINARHSDHKGKIKKAASEPPPFSYPTLTVAERKNSAMNRFEVSSNMGSAGEVLPEMMEEDSRPAISTNGIANIASGAQVSPSSANGAERTVRFSVENDAEGRQHSGEADEHTVTFNLKSWRNMQTIEHPPIIDFYRNSVDEGGGITSRPSMKQLIHGENAQDTVIGIDEFKKDADDIINGERETTAKLSKFEPPAPVTRTKFGWIQGVFVRCILNIFGVMLYLRISWVAGQAGIALGCAVVLLASLVTFITALSTCAICTNGDIKGGGAYFLISRSLGPEFGGSIGLIFSVANAVGAAMYVVGFAETVRDLLKENNYAVIDGGMNDVRVIGLVSCCILMAIVFIGTSFESKMQVGLLAILTLSIIDYFVGTFVPVSENQLYRGITGYSFTTMTDNMLPNFQGGETFFSVFAVYFPAATGIMAGANISGDLADPQHAIPKGTLLAIAVTTVIYLLVVFATGSTCVRYADGYQQPYIINNSYFIPDCAQNNTCPYGLMNYFQVMENESFYGPLITAGIFAATLSSALASLVSAPKIFQAVCKDRLFPKVGFFARGYGKDEEPRRAYVLIFVIALIMILIGELNAIAPIISNFFLASYALVNYSCFDASFADSPGFRPAFKYYNMWVSLTGALLCISVMFIVSWSTALLTFFFFAMLFLYILYRKPDVNWGSSTQAHTYKNALQAMQKLAVTEEHVKNYRPQVLLLAGNPAARPSLVDFAYNITKGSSLMICGFVVPYEPCDRVFALLRKLDVQMNEWLRKRHVKSFYVSVASPSLRTGAQTLLQVAGLGKLKPNILITGFKRNWADRGVEGLNEINDYFGVIHILVLVYFFKKNVISNFLTCLFSNYTYVNWGSSTQAHTYKNALQAMQKLAVTEEHVKNYRPQVLLLAGNPAARPSLVDFAYNITKGSSLMICGFVVPYEPCDRVFALLRKLDVQMNEWLRKRHVKSFYVSVASPSLRTGAQTLLQVAGLGKLKPNILITGFKRNWADRGVEGLNEINDYFGVIQDAFESRMGVAVLRNSRSGLDYSELMKRHNVGDTARLNLPEISRSSNSTKADGGTVHLDMQENKSTENNNNADKKVKDNSEQSVSIDQDQGGNAAMRLHRQKAIDAGGGGKSAKAVSAANPEKLATANTNDALNVEHFESINESLLFGNILHLAATGSYLANCPLECFDEERNDVEVDAPVAENVSDDMDEDGDEYSDEKTRLTKDDSDGNHRHHHIAIINRDNNNSNDGANNNGDDNITDNDKVLGISESTRRHSLYDSFRRSHRPTAAQRELVASICRFHRKIKSAVIDVWWLYDDGGLTLLVPHLLTLPKSYLENARLRVFTISTSPTLMEQEQRSMAALLTKFRIDFSDVFVMPDIGRKPNVQTIETFSELIKPFICEDDNVQPGMITQSELEAQKHRTNRHLRCSELLHELSSNADLIVLTLPVPRFGFVSSCLYMAWLDMMTRDLPPTLMIRGNQTSVLTFYS</sequence>
<reference evidence="19" key="2">
    <citation type="submission" date="2012-12" db="EMBL/GenBank/DDBJ databases">
        <authorList>
            <consortium name="WormBase Consortium"/>
            <person name="Ghedin E."/>
            <person name="Paulini M."/>
        </authorList>
    </citation>
    <scope>NUCLEOTIDE SEQUENCE</scope>
    <source>
        <strain evidence="19">FR3</strain>
    </source>
</reference>
<dbReference type="GO" id="GO:0055078">
    <property type="term" value="P:sodium ion homeostasis"/>
    <property type="evidence" value="ECO:0007669"/>
    <property type="project" value="TreeGrafter"/>
</dbReference>
<dbReference type="InterPro" id="IPR004841">
    <property type="entry name" value="AA-permease/SLC12A_dom"/>
</dbReference>
<evidence type="ECO:0000256" key="13">
    <source>
        <dbReference type="ARBA" id="ARBA00023214"/>
    </source>
</evidence>
<protein>
    <submittedName>
        <fullName evidence="19">BMA-NKCC-1</fullName>
    </submittedName>
</protein>
<gene>
    <name evidence="19" type="primary">Bma-nkcc-1</name>
    <name evidence="19" type="ORF">BM_Bm6375</name>
</gene>
<keyword evidence="10 15" id="KW-0472">Membrane</keyword>
<comment type="subcellular location">
    <subcellularLocation>
        <location evidence="1">Cell membrane</location>
        <topology evidence="1">Multi-pass membrane protein</topology>
    </subcellularLocation>
</comment>
<feature type="transmembrane region" description="Helical" evidence="15">
    <location>
        <begin position="520"/>
        <end position="540"/>
    </location>
</feature>
<dbReference type="InterPro" id="IPR004842">
    <property type="entry name" value="SLC12A_fam"/>
</dbReference>
<evidence type="ECO:0000259" key="18">
    <source>
        <dbReference type="Pfam" id="PF08403"/>
    </source>
</evidence>
<evidence type="ECO:0000256" key="8">
    <source>
        <dbReference type="ARBA" id="ARBA00023053"/>
    </source>
</evidence>
<feature type="compositionally biased region" description="Low complexity" evidence="14">
    <location>
        <begin position="49"/>
        <end position="62"/>
    </location>
</feature>
<evidence type="ECO:0000256" key="7">
    <source>
        <dbReference type="ARBA" id="ARBA00022989"/>
    </source>
</evidence>
<evidence type="ECO:0000256" key="14">
    <source>
        <dbReference type="SAM" id="MobiDB-lite"/>
    </source>
</evidence>
<keyword evidence="3" id="KW-0813">Transport</keyword>
<evidence type="ECO:0000313" key="19">
    <source>
        <dbReference type="EMBL" id="CTP80974.1"/>
    </source>
</evidence>
<evidence type="ECO:0000256" key="9">
    <source>
        <dbReference type="ARBA" id="ARBA00023065"/>
    </source>
</evidence>
<evidence type="ECO:0000256" key="12">
    <source>
        <dbReference type="ARBA" id="ARBA00023201"/>
    </source>
</evidence>
<evidence type="ECO:0000256" key="2">
    <source>
        <dbReference type="ARBA" id="ARBA00010593"/>
    </source>
</evidence>
<feature type="compositionally biased region" description="Acidic residues" evidence="14">
    <location>
        <begin position="1268"/>
        <end position="1280"/>
    </location>
</feature>
<feature type="region of interest" description="Disordered" evidence="14">
    <location>
        <begin position="83"/>
        <end position="105"/>
    </location>
</feature>
<feature type="domain" description="Amino acid permease/ SLC12A" evidence="16">
    <location>
        <begin position="287"/>
        <end position="781"/>
    </location>
</feature>
<comment type="similarity">
    <text evidence="2">Belongs to the SLC12A transporter family.</text>
</comment>
<keyword evidence="6" id="KW-0769">Symport</keyword>
<feature type="region of interest" description="Disordered" evidence="14">
    <location>
        <begin position="1266"/>
        <end position="1326"/>
    </location>
</feature>
<evidence type="ECO:0000256" key="15">
    <source>
        <dbReference type="SAM" id="Phobius"/>
    </source>
</evidence>
<proteinExistence type="inferred from homology"/>
<evidence type="ECO:0000256" key="11">
    <source>
        <dbReference type="ARBA" id="ARBA00023180"/>
    </source>
</evidence>
<evidence type="ECO:0000256" key="4">
    <source>
        <dbReference type="ARBA" id="ARBA00022475"/>
    </source>
</evidence>
<keyword evidence="4" id="KW-1003">Cell membrane</keyword>
<feature type="transmembrane region" description="Helical" evidence="15">
    <location>
        <begin position="724"/>
        <end position="740"/>
    </location>
</feature>
<feature type="transmembrane region" description="Helical" evidence="15">
    <location>
        <begin position="313"/>
        <end position="340"/>
    </location>
</feature>
<evidence type="ECO:0000259" key="16">
    <source>
        <dbReference type="Pfam" id="PF00324"/>
    </source>
</evidence>
<dbReference type="Gene3D" id="1.20.1740.10">
    <property type="entry name" value="Amino acid/polyamine transporter I"/>
    <property type="match status" value="1"/>
</dbReference>
<keyword evidence="5 15" id="KW-0812">Transmembrane</keyword>